<dbReference type="AlphaFoldDB" id="A0A645D7Z6"/>
<evidence type="ECO:0000256" key="3">
    <source>
        <dbReference type="ARBA" id="ARBA00023315"/>
    </source>
</evidence>
<dbReference type="InterPro" id="IPR020613">
    <property type="entry name" value="Thiolase_CS"/>
</dbReference>
<dbReference type="PANTHER" id="PTHR18919">
    <property type="entry name" value="ACETYL-COA C-ACYLTRANSFERASE"/>
    <property type="match status" value="1"/>
</dbReference>
<name>A0A645D7Z6_9ZZZZ</name>
<dbReference type="InterPro" id="IPR020617">
    <property type="entry name" value="Thiolase_C"/>
</dbReference>
<dbReference type="PROSITE" id="PS00737">
    <property type="entry name" value="THIOLASE_2"/>
    <property type="match status" value="1"/>
</dbReference>
<dbReference type="SUPFAM" id="SSF53901">
    <property type="entry name" value="Thiolase-like"/>
    <property type="match status" value="1"/>
</dbReference>
<dbReference type="EMBL" id="VSSQ01033707">
    <property type="protein sequence ID" value="MPM85381.1"/>
    <property type="molecule type" value="Genomic_DNA"/>
</dbReference>
<feature type="domain" description="Thiolase C-terminal" evidence="4">
    <location>
        <begin position="1"/>
        <end position="111"/>
    </location>
</feature>
<evidence type="ECO:0000259" key="4">
    <source>
        <dbReference type="Pfam" id="PF02803"/>
    </source>
</evidence>
<dbReference type="Pfam" id="PF02803">
    <property type="entry name" value="Thiolase_C"/>
    <property type="match status" value="1"/>
</dbReference>
<keyword evidence="2 5" id="KW-0808">Transferase</keyword>
<dbReference type="InterPro" id="IPR016039">
    <property type="entry name" value="Thiolase-like"/>
</dbReference>
<comment type="caution">
    <text evidence="5">The sequence shown here is derived from an EMBL/GenBank/DDBJ whole genome shotgun (WGS) entry which is preliminary data.</text>
</comment>
<evidence type="ECO:0000256" key="1">
    <source>
        <dbReference type="ARBA" id="ARBA00010982"/>
    </source>
</evidence>
<dbReference type="InterPro" id="IPR020610">
    <property type="entry name" value="Thiolase_AS"/>
</dbReference>
<evidence type="ECO:0000313" key="5">
    <source>
        <dbReference type="EMBL" id="MPM85381.1"/>
    </source>
</evidence>
<organism evidence="5">
    <name type="scientific">bioreactor metagenome</name>
    <dbReference type="NCBI Taxonomy" id="1076179"/>
    <lineage>
        <taxon>unclassified sequences</taxon>
        <taxon>metagenomes</taxon>
        <taxon>ecological metagenomes</taxon>
    </lineage>
</organism>
<evidence type="ECO:0000256" key="2">
    <source>
        <dbReference type="ARBA" id="ARBA00022679"/>
    </source>
</evidence>
<proteinExistence type="inferred from homology"/>
<sequence length="113" mass="11972">MGLGPVPAIKKALTMADKKLEDMEVLELNEAFAAQALGVMKLLVEEHKVTDEWLNKHTNKNGGAIALGHPIGASGNRITVSLIHEMKRSNNKLGLASLCIGGGMGTALILKNC</sequence>
<gene>
    <name evidence="5" type="primary">phaA_4</name>
    <name evidence="5" type="ORF">SDC9_132461</name>
</gene>
<dbReference type="PROSITE" id="PS00099">
    <property type="entry name" value="THIOLASE_3"/>
    <property type="match status" value="1"/>
</dbReference>
<reference evidence="5" key="1">
    <citation type="submission" date="2019-08" db="EMBL/GenBank/DDBJ databases">
        <authorList>
            <person name="Kucharzyk K."/>
            <person name="Murdoch R.W."/>
            <person name="Higgins S."/>
            <person name="Loffler F."/>
        </authorList>
    </citation>
    <scope>NUCLEOTIDE SEQUENCE</scope>
</reference>
<dbReference type="Gene3D" id="3.40.47.10">
    <property type="match status" value="1"/>
</dbReference>
<dbReference type="EC" id="2.3.1.9" evidence="5"/>
<protein>
    <submittedName>
        <fullName evidence="5">Acetyl-CoA acetyltransferase</fullName>
        <ecNumber evidence="5">2.3.1.9</ecNumber>
    </submittedName>
</protein>
<dbReference type="GO" id="GO:0003985">
    <property type="term" value="F:acetyl-CoA C-acetyltransferase activity"/>
    <property type="evidence" value="ECO:0007669"/>
    <property type="project" value="UniProtKB-EC"/>
</dbReference>
<keyword evidence="3 5" id="KW-0012">Acyltransferase</keyword>
<accession>A0A645D7Z6</accession>
<dbReference type="PANTHER" id="PTHR18919:SF107">
    <property type="entry name" value="ACETYL-COA ACETYLTRANSFERASE, CYTOSOLIC"/>
    <property type="match status" value="1"/>
</dbReference>
<comment type="similarity">
    <text evidence="1">Belongs to the thiolase-like superfamily. Thiolase family.</text>
</comment>